<reference evidence="2 4" key="1">
    <citation type="submission" date="2015-07" db="EMBL/GenBank/DDBJ databases">
        <title>Foodborne Vibrio parahaemolyticus Isolates.</title>
        <authorList>
            <person name="Ronholm J."/>
            <person name="Petronella N."/>
            <person name="Kenwell R."/>
            <person name="Banerjee S."/>
        </authorList>
    </citation>
    <scope>NUCLEOTIDE SEQUENCE [LARGE SCALE GENOMIC DNA]</scope>
    <source>
        <strain evidence="2 4">HS-06-05</strain>
    </source>
</reference>
<dbReference type="GeneID" id="1189939"/>
<feature type="domain" description="YjiS-like" evidence="1">
    <location>
        <begin position="27"/>
        <end position="59"/>
    </location>
</feature>
<dbReference type="EMBL" id="JABCLD010002139">
    <property type="protein sequence ID" value="NMU29285.1"/>
    <property type="molecule type" value="Genomic_DNA"/>
</dbReference>
<reference evidence="3 5" key="2">
    <citation type="submission" date="2020-04" db="EMBL/GenBank/DDBJ databases">
        <title>Whole-genome sequencing of Vibrio spp. from China reveals different genetic environments of blaCTX-M-14 among diverse lineages.</title>
        <authorList>
            <person name="Zheng Z."/>
            <person name="Ye L."/>
            <person name="Chen S."/>
        </authorList>
    </citation>
    <scope>NUCLEOTIDE SEQUENCE [LARGE SCALE GENOMIC DNA]</scope>
    <source>
        <strain evidence="3 5">Vb0574</strain>
    </source>
</reference>
<organism evidence="3 5">
    <name type="scientific">Vibrio parahaemolyticus</name>
    <dbReference type="NCBI Taxonomy" id="670"/>
    <lineage>
        <taxon>Bacteria</taxon>
        <taxon>Pseudomonadati</taxon>
        <taxon>Pseudomonadota</taxon>
        <taxon>Gammaproteobacteria</taxon>
        <taxon>Vibrionales</taxon>
        <taxon>Vibrionaceae</taxon>
        <taxon>Vibrio</taxon>
    </lineage>
</organism>
<dbReference type="RefSeq" id="WP_005456575.1">
    <property type="nucleotide sequence ID" value="NZ_CABMHD010000004.1"/>
</dbReference>
<evidence type="ECO:0000313" key="3">
    <source>
        <dbReference type="EMBL" id="NMU29285.1"/>
    </source>
</evidence>
<dbReference type="AlphaFoldDB" id="A0A072KPC2"/>
<dbReference type="Proteomes" id="UP000555836">
    <property type="component" value="Unassembled WGS sequence"/>
</dbReference>
<dbReference type="EMBL" id="LIRS01000116">
    <property type="protein sequence ID" value="KOY25333.1"/>
    <property type="molecule type" value="Genomic_DNA"/>
</dbReference>
<evidence type="ECO:0000313" key="5">
    <source>
        <dbReference type="Proteomes" id="UP000555836"/>
    </source>
</evidence>
<accession>A0A072KPC2</accession>
<evidence type="ECO:0000313" key="2">
    <source>
        <dbReference type="EMBL" id="KOY25333.1"/>
    </source>
</evidence>
<dbReference type="InterPro" id="IPR009506">
    <property type="entry name" value="YjiS-like"/>
</dbReference>
<dbReference type="OrthoDB" id="5588773at2"/>
<proteinExistence type="predicted"/>
<evidence type="ECO:0000259" key="1">
    <source>
        <dbReference type="Pfam" id="PF06568"/>
    </source>
</evidence>
<gene>
    <name evidence="2" type="ORF">ACX05_20310</name>
    <name evidence="3" type="ORF">HKB21_27145</name>
</gene>
<name>A0A072KPC2_VIBPH</name>
<sequence>MENVTQTCEQVIPVSRQTWLQLIYSKLVVWRRNYRTRRHLKDLPEHLWDDIGLEANEIRDEVSKPFWRE</sequence>
<comment type="caution">
    <text evidence="3">The sequence shown here is derived from an EMBL/GenBank/DDBJ whole genome shotgun (WGS) entry which is preliminary data.</text>
</comment>
<dbReference type="Proteomes" id="UP000037697">
    <property type="component" value="Unassembled WGS sequence"/>
</dbReference>
<dbReference type="Pfam" id="PF06568">
    <property type="entry name" value="YjiS-like"/>
    <property type="match status" value="1"/>
</dbReference>
<protein>
    <submittedName>
        <fullName evidence="3">DUF1127 domain-containing protein</fullName>
    </submittedName>
</protein>
<evidence type="ECO:0000313" key="4">
    <source>
        <dbReference type="Proteomes" id="UP000037697"/>
    </source>
</evidence>